<sequence>MSREMEAIYTSTMGSYKKILGQFNPALENLVFLGNNYMRAIRALSEAAETYYNAIKRIGEHALQNAACQGLGQLIMQMADSCRTATAGLNIVFQSLQGEILQQMDKNTKLDKQFILDSQNRYEMEYRHKANTLDKCMTEVWRMERQRDRNLREMKENVNMLHLDMMSFVKESQKAAELEEKRRYRFLAEKQLALCNTFLQYHSRSQGVLQPRVSVWKDQIDTSRAQDQQAYQYAPIRQNSDSMNDTRAPPRSDSNLRGLQRTTSSGAVVNSQQRTRSNSFGEVAVAAVAAAATNSGNKRVQALVDHSTGGNSTLLPFSKGAVITVMVPEARNGWLYGRVDGFPKTGWFPEAYVRPVDQNPSSFGLRSAHSTGDLIEGQENAPQQGGYRAPPATSESNSRRGSDANILAAPAINNMAGRKGPASRGDLFPPGTNPFATVKLRPTVTNDRSAPIIR</sequence>
<feature type="region of interest" description="Disordered" evidence="3">
    <location>
        <begin position="226"/>
        <end position="274"/>
    </location>
</feature>
<evidence type="ECO:0000259" key="4">
    <source>
        <dbReference type="PROSITE" id="PS50002"/>
    </source>
</evidence>
<dbReference type="SUPFAM" id="SSF50044">
    <property type="entry name" value="SH3-domain"/>
    <property type="match status" value="1"/>
</dbReference>
<dbReference type="Ensembl" id="ENSLLET00000031992.1">
    <property type="protein sequence ID" value="ENSLLEP00000030809.1"/>
    <property type="gene ID" value="ENSLLEG00000019505.1"/>
</dbReference>
<evidence type="ECO:0000256" key="1">
    <source>
        <dbReference type="ARBA" id="ARBA00022443"/>
    </source>
</evidence>
<evidence type="ECO:0000259" key="5">
    <source>
        <dbReference type="PROSITE" id="PS51338"/>
    </source>
</evidence>
<feature type="region of interest" description="Disordered" evidence="3">
    <location>
        <begin position="376"/>
        <end position="401"/>
    </location>
</feature>
<feature type="domain" description="SH3" evidence="4">
    <location>
        <begin position="295"/>
        <end position="358"/>
    </location>
</feature>
<evidence type="ECO:0000313" key="7">
    <source>
        <dbReference type="Proteomes" id="UP000694569"/>
    </source>
</evidence>
<feature type="compositionally biased region" description="Polar residues" evidence="3">
    <location>
        <begin position="252"/>
        <end position="274"/>
    </location>
</feature>
<dbReference type="GO" id="GO:0005829">
    <property type="term" value="C:cytosol"/>
    <property type="evidence" value="ECO:0007669"/>
    <property type="project" value="TreeGrafter"/>
</dbReference>
<keyword evidence="7" id="KW-1185">Reference proteome</keyword>
<dbReference type="OrthoDB" id="9944156at2759"/>
<dbReference type="InterPro" id="IPR013606">
    <property type="entry name" value="I-BAR_dom"/>
</dbReference>
<reference evidence="6" key="2">
    <citation type="submission" date="2025-09" db="UniProtKB">
        <authorList>
            <consortium name="Ensembl"/>
        </authorList>
    </citation>
    <scope>IDENTIFICATION</scope>
</reference>
<keyword evidence="1 2" id="KW-0728">SH3 domain</keyword>
<evidence type="ECO:0000256" key="2">
    <source>
        <dbReference type="PROSITE-ProRule" id="PRU00192"/>
    </source>
</evidence>
<name>A0A8C5Q1B0_9ANUR</name>
<dbReference type="InterPro" id="IPR001452">
    <property type="entry name" value="SH3_domain"/>
</dbReference>
<dbReference type="PROSITE" id="PS50002">
    <property type="entry name" value="SH3"/>
    <property type="match status" value="1"/>
</dbReference>
<dbReference type="Pfam" id="PF14604">
    <property type="entry name" value="SH3_9"/>
    <property type="match status" value="1"/>
</dbReference>
<dbReference type="GO" id="GO:0051764">
    <property type="term" value="P:actin crosslink formation"/>
    <property type="evidence" value="ECO:0007669"/>
    <property type="project" value="TreeGrafter"/>
</dbReference>
<dbReference type="InterPro" id="IPR027681">
    <property type="entry name" value="IRSp53/IRTKS/Pinkbar"/>
</dbReference>
<dbReference type="Gene3D" id="1.20.1270.60">
    <property type="entry name" value="Arfaptin homology (AH) domain/BAR domain"/>
    <property type="match status" value="1"/>
</dbReference>
<dbReference type="Pfam" id="PF08397">
    <property type="entry name" value="IMD"/>
    <property type="match status" value="1"/>
</dbReference>
<evidence type="ECO:0000256" key="3">
    <source>
        <dbReference type="SAM" id="MobiDB-lite"/>
    </source>
</evidence>
<evidence type="ECO:0000313" key="6">
    <source>
        <dbReference type="Ensembl" id="ENSLLEP00000030809.1"/>
    </source>
</evidence>
<dbReference type="InterPro" id="IPR027267">
    <property type="entry name" value="AH/BAR_dom_sf"/>
</dbReference>
<dbReference type="Gene3D" id="2.30.30.40">
    <property type="entry name" value="SH3 Domains"/>
    <property type="match status" value="1"/>
</dbReference>
<dbReference type="GO" id="GO:0051017">
    <property type="term" value="P:actin filament bundle assembly"/>
    <property type="evidence" value="ECO:0007669"/>
    <property type="project" value="TreeGrafter"/>
</dbReference>
<dbReference type="GO" id="GO:0030838">
    <property type="term" value="P:positive regulation of actin filament polymerization"/>
    <property type="evidence" value="ECO:0007669"/>
    <property type="project" value="TreeGrafter"/>
</dbReference>
<feature type="domain" description="IMD" evidence="5">
    <location>
        <begin position="1"/>
        <end position="250"/>
    </location>
</feature>
<gene>
    <name evidence="6" type="primary">BAIAP2L2</name>
</gene>
<dbReference type="InterPro" id="IPR036028">
    <property type="entry name" value="SH3-like_dom_sf"/>
</dbReference>
<feature type="region of interest" description="Disordered" evidence="3">
    <location>
        <begin position="415"/>
        <end position="454"/>
    </location>
</feature>
<reference evidence="6" key="1">
    <citation type="submission" date="2025-08" db="UniProtKB">
        <authorList>
            <consortium name="Ensembl"/>
        </authorList>
    </citation>
    <scope>IDENTIFICATION</scope>
</reference>
<protein>
    <submittedName>
        <fullName evidence="6">BAR/IMD domain containing adaptor protein 2 like 2</fullName>
    </submittedName>
</protein>
<feature type="compositionally biased region" description="Polar residues" evidence="3">
    <location>
        <begin position="226"/>
        <end position="245"/>
    </location>
</feature>
<dbReference type="PROSITE" id="PS51338">
    <property type="entry name" value="IMD"/>
    <property type="match status" value="1"/>
</dbReference>
<dbReference type="GO" id="GO:0007009">
    <property type="term" value="P:plasma membrane organization"/>
    <property type="evidence" value="ECO:0007669"/>
    <property type="project" value="InterPro"/>
</dbReference>
<proteinExistence type="predicted"/>
<dbReference type="PANTHER" id="PTHR14206:SF5">
    <property type="entry name" value="BRAIN-SPECIFIC ANGIOGENESIS INHIBITOR 1-ASSOCIATED PROTEIN 2-LIKE PROTEIN 2"/>
    <property type="match status" value="1"/>
</dbReference>
<dbReference type="AlphaFoldDB" id="A0A8C5Q1B0"/>
<dbReference type="SUPFAM" id="SSF103657">
    <property type="entry name" value="BAR/IMD domain-like"/>
    <property type="match status" value="1"/>
</dbReference>
<dbReference type="Proteomes" id="UP000694569">
    <property type="component" value="Unplaced"/>
</dbReference>
<dbReference type="GO" id="GO:0005654">
    <property type="term" value="C:nucleoplasm"/>
    <property type="evidence" value="ECO:0007669"/>
    <property type="project" value="TreeGrafter"/>
</dbReference>
<dbReference type="GeneTree" id="ENSGT00940000153560"/>
<organism evidence="6 7">
    <name type="scientific">Leptobrachium leishanense</name>
    <name type="common">Leishan spiny toad</name>
    <dbReference type="NCBI Taxonomy" id="445787"/>
    <lineage>
        <taxon>Eukaryota</taxon>
        <taxon>Metazoa</taxon>
        <taxon>Chordata</taxon>
        <taxon>Craniata</taxon>
        <taxon>Vertebrata</taxon>
        <taxon>Euteleostomi</taxon>
        <taxon>Amphibia</taxon>
        <taxon>Batrachia</taxon>
        <taxon>Anura</taxon>
        <taxon>Pelobatoidea</taxon>
        <taxon>Megophryidae</taxon>
        <taxon>Leptobrachium</taxon>
    </lineage>
</organism>
<dbReference type="SMART" id="SM00326">
    <property type="entry name" value="SH3"/>
    <property type="match status" value="1"/>
</dbReference>
<dbReference type="PANTHER" id="PTHR14206">
    <property type="entry name" value="BRAIN-SPECIFIC ANGIOGENESIS INHIBITOR 1-ASSOCIATED PROTEIN 2"/>
    <property type="match status" value="1"/>
</dbReference>
<accession>A0A8C5Q1B0</accession>